<sequence>MASFGAPQTGGRACYNCGETTHQARECPNKGNPTCYNCGGQGHLSRDCTEPTKDKSCYACGETGHMSRECPNGGGGGARSVGFGGGAGSDQECYKCGKVGHIARNCNQGGYGGGNFGGRGGFGGGYGGGNSQQSCYTCGGYGHLSRDCVQGQKCYNCGERPQSMAPAVNISISQDGQADGLIFLGPYGAQYTASGPRIYDKTGNLIWDGFGVIPANAHNVHVCQYQGSPHLCLAQCMDPMGYGVCQALILDSNYRVVQTVQTGRSAMPVDQHEFQLIDDGKTALVSFYQTVPHDMNYFNYTGGLPYVTQSGFQEIDVASGDVLFEWYSLNHVDISETHILPNSSDVSGFGTSGTSGFDYFHLNSVSKSPSGNFLVSARHTHTIYYINATDQNIIWKMSSQGASTFPIEQGSASFNFSFQHDARVISENATTMVMSFFDNASNGYNHDLDTSLASSSKLVAIDYGKGLGTASARLLRVTYPPLSTISASQGNAQVLENGNIFHGWGDVPAFSEHTANGTVVLAGEFSQPGGGMFSYRAFTFDNWTSTPSNTVPSVYTYALNDTAPTNIYASWNGATTVSTWRYYGSQKIGDAFDVIGNTTKAGFETLWVAPSFYRWVMVEAVAQNGTSLRNSSYQATFTPSEAMLPSCTESGCASLPTTGVYFAPNGSVYRGTD</sequence>
<dbReference type="InterPro" id="IPR000679">
    <property type="entry name" value="Znf_GATA"/>
</dbReference>
<dbReference type="STRING" id="321146.A0A139HU47"/>
<dbReference type="PROSITE" id="PS50114">
    <property type="entry name" value="GATA_ZN_FINGER_2"/>
    <property type="match status" value="1"/>
</dbReference>
<dbReference type="EMBL" id="LFZN01000009">
    <property type="protein sequence ID" value="KXT05939.1"/>
    <property type="molecule type" value="Genomic_DNA"/>
</dbReference>
<dbReference type="SMART" id="SM00343">
    <property type="entry name" value="ZnF_C2HC"/>
    <property type="match status" value="5"/>
</dbReference>
<dbReference type="SUPFAM" id="SSF57756">
    <property type="entry name" value="Retrovirus zinc finger-like domains"/>
    <property type="match status" value="4"/>
</dbReference>
<dbReference type="Gene3D" id="4.10.60.10">
    <property type="entry name" value="Zinc finger, CCHC-type"/>
    <property type="match status" value="4"/>
</dbReference>
<name>A0A139HU47_9PEZI</name>
<keyword evidence="1" id="KW-0862">Zinc</keyword>
<feature type="domain" description="GATA-type" evidence="2">
    <location>
        <begin position="8"/>
        <end position="39"/>
    </location>
</feature>
<dbReference type="InterPro" id="IPR036875">
    <property type="entry name" value="Znf_CCHC_sf"/>
</dbReference>
<reference evidence="4 5" key="1">
    <citation type="submission" date="2015-07" db="EMBL/GenBank/DDBJ databases">
        <title>Comparative genomics of the Sigatoka disease complex on banana suggests a link between parallel evolutionary changes in Pseudocercospora fijiensis and Pseudocercospora eumusae and increased virulence on the banana host.</title>
        <authorList>
            <person name="Chang T.-C."/>
            <person name="Salvucci A."/>
            <person name="Crous P.W."/>
            <person name="Stergiopoulos I."/>
        </authorList>
    </citation>
    <scope>NUCLEOTIDE SEQUENCE [LARGE SCALE GENOMIC DNA]</scope>
    <source>
        <strain evidence="4 5">CBS 114824</strain>
    </source>
</reference>
<dbReference type="InterPro" id="IPR001878">
    <property type="entry name" value="Znf_CCHC"/>
</dbReference>
<feature type="domain" description="CCHC-type" evidence="3">
    <location>
        <begin position="135"/>
        <end position="148"/>
    </location>
</feature>
<keyword evidence="5" id="KW-1185">Reference proteome</keyword>
<dbReference type="Pfam" id="PF14269">
    <property type="entry name" value="Arylsulfotran_2"/>
    <property type="match status" value="1"/>
</dbReference>
<dbReference type="InterPro" id="IPR039535">
    <property type="entry name" value="ASST-like"/>
</dbReference>
<comment type="caution">
    <text evidence="4">The sequence shown here is derived from an EMBL/GenBank/DDBJ whole genome shotgun (WGS) entry which is preliminary data.</text>
</comment>
<dbReference type="PANTHER" id="PTHR35340">
    <property type="entry name" value="PQQ ENZYME REPEAT PROTEIN-RELATED"/>
    <property type="match status" value="1"/>
</dbReference>
<keyword evidence="1" id="KW-0863">Zinc-finger</keyword>
<keyword evidence="1" id="KW-0479">Metal-binding</keyword>
<feature type="domain" description="CCHC-type" evidence="3">
    <location>
        <begin position="14"/>
        <end position="29"/>
    </location>
</feature>
<evidence type="ECO:0000259" key="3">
    <source>
        <dbReference type="PROSITE" id="PS50158"/>
    </source>
</evidence>
<feature type="domain" description="CCHC-type" evidence="3">
    <location>
        <begin position="35"/>
        <end position="50"/>
    </location>
</feature>
<evidence type="ECO:0000313" key="4">
    <source>
        <dbReference type="EMBL" id="KXT05939.1"/>
    </source>
</evidence>
<evidence type="ECO:0000256" key="1">
    <source>
        <dbReference type="PROSITE-ProRule" id="PRU00094"/>
    </source>
</evidence>
<feature type="domain" description="CCHC-type" evidence="3">
    <location>
        <begin position="93"/>
        <end position="108"/>
    </location>
</feature>
<dbReference type="InterPro" id="IPR053143">
    <property type="entry name" value="Arylsulfate_ST"/>
</dbReference>
<dbReference type="PANTHER" id="PTHR35340:SF9">
    <property type="entry name" value="ASST-DOMAIN-CONTAINING PROTEIN"/>
    <property type="match status" value="1"/>
</dbReference>
<evidence type="ECO:0000259" key="2">
    <source>
        <dbReference type="PROSITE" id="PS50114"/>
    </source>
</evidence>
<dbReference type="OrthoDB" id="5427350at2759"/>
<gene>
    <name evidence="4" type="ORF">AC578_356</name>
</gene>
<evidence type="ECO:0000313" key="5">
    <source>
        <dbReference type="Proteomes" id="UP000070133"/>
    </source>
</evidence>
<proteinExistence type="predicted"/>
<dbReference type="AlphaFoldDB" id="A0A139HU47"/>
<accession>A0A139HU47</accession>
<organism evidence="4 5">
    <name type="scientific">Pseudocercospora eumusae</name>
    <dbReference type="NCBI Taxonomy" id="321146"/>
    <lineage>
        <taxon>Eukaryota</taxon>
        <taxon>Fungi</taxon>
        <taxon>Dikarya</taxon>
        <taxon>Ascomycota</taxon>
        <taxon>Pezizomycotina</taxon>
        <taxon>Dothideomycetes</taxon>
        <taxon>Dothideomycetidae</taxon>
        <taxon>Mycosphaerellales</taxon>
        <taxon>Mycosphaerellaceae</taxon>
        <taxon>Pseudocercospora</taxon>
    </lineage>
</organism>
<protein>
    <recommendedName>
        <fullName evidence="6">CCHC-type domain-containing protein</fullName>
    </recommendedName>
</protein>
<dbReference type="GO" id="GO:0006355">
    <property type="term" value="P:regulation of DNA-templated transcription"/>
    <property type="evidence" value="ECO:0007669"/>
    <property type="project" value="InterPro"/>
</dbReference>
<dbReference type="Proteomes" id="UP000070133">
    <property type="component" value="Unassembled WGS sequence"/>
</dbReference>
<feature type="domain" description="CCHC-type" evidence="3">
    <location>
        <begin position="57"/>
        <end position="72"/>
    </location>
</feature>
<dbReference type="GO" id="GO:0043565">
    <property type="term" value="F:sequence-specific DNA binding"/>
    <property type="evidence" value="ECO:0007669"/>
    <property type="project" value="InterPro"/>
</dbReference>
<evidence type="ECO:0008006" key="6">
    <source>
        <dbReference type="Google" id="ProtNLM"/>
    </source>
</evidence>
<dbReference type="GO" id="GO:0008270">
    <property type="term" value="F:zinc ion binding"/>
    <property type="evidence" value="ECO:0007669"/>
    <property type="project" value="UniProtKB-KW"/>
</dbReference>
<dbReference type="PROSITE" id="PS50158">
    <property type="entry name" value="ZF_CCHC"/>
    <property type="match status" value="5"/>
</dbReference>
<dbReference type="Pfam" id="PF00098">
    <property type="entry name" value="zf-CCHC"/>
    <property type="match status" value="5"/>
</dbReference>